<evidence type="ECO:0000256" key="2">
    <source>
        <dbReference type="ARBA" id="ARBA00012916"/>
    </source>
</evidence>
<dbReference type="GO" id="GO:0004360">
    <property type="term" value="F:glutamine-fructose-6-phosphate transaminase (isomerizing) activity"/>
    <property type="evidence" value="ECO:0007669"/>
    <property type="project" value="UniProtKB-EC"/>
</dbReference>
<dbReference type="Gene3D" id="3.60.20.10">
    <property type="entry name" value="Glutamine Phosphoribosylpyrophosphate, subunit 1, domain 1"/>
    <property type="match status" value="1"/>
</dbReference>
<name>A0A1C4WRY8_9ACTN</name>
<dbReference type="EMBL" id="FMCX01000002">
    <property type="protein sequence ID" value="SCE99056.1"/>
    <property type="molecule type" value="Genomic_DNA"/>
</dbReference>
<dbReference type="OrthoDB" id="9761808at2"/>
<dbReference type="Pfam" id="PF01380">
    <property type="entry name" value="SIS"/>
    <property type="match status" value="1"/>
</dbReference>
<organism evidence="10 11">
    <name type="scientific">Micromonospora mirobrigensis</name>
    <dbReference type="NCBI Taxonomy" id="262898"/>
    <lineage>
        <taxon>Bacteria</taxon>
        <taxon>Bacillati</taxon>
        <taxon>Actinomycetota</taxon>
        <taxon>Actinomycetes</taxon>
        <taxon>Micromonosporales</taxon>
        <taxon>Micromonosporaceae</taxon>
        <taxon>Micromonospora</taxon>
    </lineage>
</organism>
<evidence type="ECO:0000256" key="5">
    <source>
        <dbReference type="ARBA" id="ARBA00022679"/>
    </source>
</evidence>
<proteinExistence type="predicted"/>
<dbReference type="EC" id="2.6.1.16" evidence="2"/>
<sequence>MCGIVALLPRYDRLGEAVAADHVLGSLTWDLASPEAVGTVTVAGASELLTDAHRRAEKALALLSAPATLGLLAADPALQGEAITALDRIQRWLDGWDAVLDGQAQGSPEEVEAAQAQAVAVRDLLWMLRNDRLAAARRMRELGFGDNAEAKLAVSYLSVDSVLDAIDRLEVRGRDSAGVQLWVGLDDADRKTMDTLAPASDPKFRSGAVEMVGDGVVFVYKRAAILGSLGDNVAHLRASIAADERLATALRLPSARISVLAHSRWASVGRISEANAHPVNSVAGDTELPYSAAVLNGDIDNHVELRRNHNIVTDEITTDAKLIPVMYSAALRRTMDPGEALTACVAQFHGSMAIGVQDDAGHLTLAQKGSGQGLYVGLADWCYLVASEVYGLVALTDRYLRVDGSATDGGVVVVLDGDNAGTLEGITEVTSAGVAAPERVQTAEITTRDVARGDFDHYLVKEIAGAPRSFRRSLRGRIAEVDGLLQVSVGESGLPAAIREDIARGRFREVVLVGQGTAAVACQGIAEVIRPHLPGLAVRAVPATELSATDLPQDMSGILLIAVSQSGTTTDTNRAVDLVVRRGAAAVAIVNRRDSDLAHKTHGVLYTSDGRDVEMAVASTKAFYSQVATGVLLGLQIARAWGKLRPEIENDLLVGLLEMPAHLTAVQGLTDQVAAASAEMAAYPSWAVVGSGPNRVAAAEVRIKLSELCYRTVSTDALEDKKHIDLSAEAMIIVCAAGTPPQQVRDMAKEIEIYAAHKNAPVVIADEGVDIAWAAQHVIRVPRAHPALAWLLSTAVGHLISYHSARAIDELALPLRQALTLLEERVDQGAAHFTDVAELAEPVEEFLAEVATGRTRGVLSPEATLSLANVLLSLRGLNAGLPMRADELGEPLDYVRDQLTAAVEELTRSIDSVKHQAKTVTVGTSRDDNDLLENPLTQALVAAGSDVNLLTYPVLLALRAHAPLVGEVTGAVRYRVDRAGDESTIRVLAKSGEVADTPSRADNGTRLTGSKRYAVDARMIQLVRGRTDDRLVLMVPEQVGAHVSGLTLLHVALVPAASAAALTNALQTSGTRLAEIDAAVTETEATFDPAMLEQVPVEKVLVGSVGEVAGALLAR</sequence>
<evidence type="ECO:0000313" key="10">
    <source>
        <dbReference type="EMBL" id="SCE99056.1"/>
    </source>
</evidence>
<dbReference type="RefSeq" id="WP_091606021.1">
    <property type="nucleotide sequence ID" value="NZ_FMCX01000002.1"/>
</dbReference>
<dbReference type="GO" id="GO:0006002">
    <property type="term" value="P:fructose 6-phosphate metabolic process"/>
    <property type="evidence" value="ECO:0007669"/>
    <property type="project" value="TreeGrafter"/>
</dbReference>
<evidence type="ECO:0000256" key="4">
    <source>
        <dbReference type="ARBA" id="ARBA00022576"/>
    </source>
</evidence>
<keyword evidence="4 10" id="KW-0032">Aminotransferase</keyword>
<protein>
    <recommendedName>
        <fullName evidence="3">Glutamine--fructose-6-phosphate aminotransferase [isomerizing]</fullName>
        <ecNumber evidence="2">2.6.1.16</ecNumber>
    </recommendedName>
</protein>
<dbReference type="SUPFAM" id="SSF53697">
    <property type="entry name" value="SIS domain"/>
    <property type="match status" value="1"/>
</dbReference>
<dbReference type="PANTHER" id="PTHR10937:SF0">
    <property type="entry name" value="GLUTAMINE--FRUCTOSE-6-PHOSPHATE TRANSAMINASE (ISOMERIZING)"/>
    <property type="match status" value="1"/>
</dbReference>
<dbReference type="Gene3D" id="3.40.50.10490">
    <property type="entry name" value="Glucose-6-phosphate isomerase like protein, domain 1"/>
    <property type="match status" value="2"/>
</dbReference>
<dbReference type="PANTHER" id="PTHR10937">
    <property type="entry name" value="GLUCOSAMINE--FRUCTOSE-6-PHOSPHATE AMINOTRANSFERASE, ISOMERIZING"/>
    <property type="match status" value="1"/>
</dbReference>
<keyword evidence="5 10" id="KW-0808">Transferase</keyword>
<evidence type="ECO:0000256" key="1">
    <source>
        <dbReference type="ARBA" id="ARBA00001031"/>
    </source>
</evidence>
<dbReference type="Pfam" id="PF13522">
    <property type="entry name" value="GATase_6"/>
    <property type="match status" value="1"/>
</dbReference>
<dbReference type="InterPro" id="IPR046348">
    <property type="entry name" value="SIS_dom_sf"/>
</dbReference>
<evidence type="ECO:0000259" key="9">
    <source>
        <dbReference type="PROSITE" id="PS51464"/>
    </source>
</evidence>
<dbReference type="CDD" id="cd05008">
    <property type="entry name" value="SIS_GlmS_GlmD_1"/>
    <property type="match status" value="1"/>
</dbReference>
<evidence type="ECO:0000256" key="3">
    <source>
        <dbReference type="ARBA" id="ARBA00016090"/>
    </source>
</evidence>
<keyword evidence="6" id="KW-0677">Repeat</keyword>
<keyword evidence="7" id="KW-0315">Glutamine amidotransferase</keyword>
<dbReference type="InterPro" id="IPR035466">
    <property type="entry name" value="GlmS/AgaS_SIS"/>
</dbReference>
<evidence type="ECO:0000256" key="6">
    <source>
        <dbReference type="ARBA" id="ARBA00022737"/>
    </source>
</evidence>
<dbReference type="InterPro" id="IPR029055">
    <property type="entry name" value="Ntn_hydrolases_N"/>
</dbReference>
<dbReference type="InterPro" id="IPR017932">
    <property type="entry name" value="GATase_2_dom"/>
</dbReference>
<evidence type="ECO:0000259" key="8">
    <source>
        <dbReference type="PROSITE" id="PS51278"/>
    </source>
</evidence>
<evidence type="ECO:0000256" key="7">
    <source>
        <dbReference type="ARBA" id="ARBA00022962"/>
    </source>
</evidence>
<dbReference type="Proteomes" id="UP000199504">
    <property type="component" value="Unassembled WGS sequence"/>
</dbReference>
<comment type="catalytic activity">
    <reaction evidence="1">
        <text>D-fructose 6-phosphate + L-glutamine = D-glucosamine 6-phosphate + L-glutamate</text>
        <dbReference type="Rhea" id="RHEA:13237"/>
        <dbReference type="ChEBI" id="CHEBI:29985"/>
        <dbReference type="ChEBI" id="CHEBI:58359"/>
        <dbReference type="ChEBI" id="CHEBI:58725"/>
        <dbReference type="ChEBI" id="CHEBI:61527"/>
        <dbReference type="EC" id="2.6.1.16"/>
    </reaction>
</comment>
<reference evidence="11" key="1">
    <citation type="submission" date="2016-06" db="EMBL/GenBank/DDBJ databases">
        <authorList>
            <person name="Varghese N."/>
            <person name="Submissions Spin"/>
        </authorList>
    </citation>
    <scope>NUCLEOTIDE SEQUENCE [LARGE SCALE GENOMIC DNA]</scope>
    <source>
        <strain evidence="11">DSM 44830</strain>
    </source>
</reference>
<keyword evidence="11" id="KW-1185">Reference proteome</keyword>
<evidence type="ECO:0000313" key="11">
    <source>
        <dbReference type="Proteomes" id="UP000199504"/>
    </source>
</evidence>
<gene>
    <name evidence="10" type="ORF">GA0070564_102473</name>
</gene>
<dbReference type="GO" id="GO:0006047">
    <property type="term" value="P:UDP-N-acetylglucosamine metabolic process"/>
    <property type="evidence" value="ECO:0007669"/>
    <property type="project" value="TreeGrafter"/>
</dbReference>
<dbReference type="InterPro" id="IPR001347">
    <property type="entry name" value="SIS_dom"/>
</dbReference>
<dbReference type="AlphaFoldDB" id="A0A1C4WRY8"/>
<dbReference type="PROSITE" id="PS51278">
    <property type="entry name" value="GATASE_TYPE_2"/>
    <property type="match status" value="1"/>
</dbReference>
<dbReference type="PROSITE" id="PS51464">
    <property type="entry name" value="SIS"/>
    <property type="match status" value="1"/>
</dbReference>
<dbReference type="GO" id="GO:0006487">
    <property type="term" value="P:protein N-linked glycosylation"/>
    <property type="evidence" value="ECO:0007669"/>
    <property type="project" value="TreeGrafter"/>
</dbReference>
<dbReference type="STRING" id="262898.GA0070564_102473"/>
<dbReference type="SUPFAM" id="SSF56235">
    <property type="entry name" value="N-terminal nucleophile aminohydrolases (Ntn hydrolases)"/>
    <property type="match status" value="1"/>
</dbReference>
<feature type="domain" description="SIS" evidence="9">
    <location>
        <begin position="498"/>
        <end position="643"/>
    </location>
</feature>
<accession>A0A1C4WRY8</accession>
<feature type="domain" description="Glutamine amidotransferase type-2" evidence="8">
    <location>
        <begin position="139"/>
        <end position="418"/>
    </location>
</feature>
<dbReference type="GO" id="GO:0097367">
    <property type="term" value="F:carbohydrate derivative binding"/>
    <property type="evidence" value="ECO:0007669"/>
    <property type="project" value="InterPro"/>
</dbReference>